<evidence type="ECO:0008006" key="4">
    <source>
        <dbReference type="Google" id="ProtNLM"/>
    </source>
</evidence>
<name>A0A327ZE32_9ACTN</name>
<feature type="transmembrane region" description="Helical" evidence="1">
    <location>
        <begin position="137"/>
        <end position="158"/>
    </location>
</feature>
<feature type="transmembrane region" description="Helical" evidence="1">
    <location>
        <begin position="363"/>
        <end position="381"/>
    </location>
</feature>
<accession>A0A327ZE32</accession>
<keyword evidence="1" id="KW-0472">Membrane</keyword>
<dbReference type="EMBL" id="QLMJ01000014">
    <property type="protein sequence ID" value="RAK31975.1"/>
    <property type="molecule type" value="Genomic_DNA"/>
</dbReference>
<dbReference type="AlphaFoldDB" id="A0A327ZE32"/>
<comment type="caution">
    <text evidence="2">The sequence shown here is derived from an EMBL/GenBank/DDBJ whole genome shotgun (WGS) entry which is preliminary data.</text>
</comment>
<evidence type="ECO:0000313" key="2">
    <source>
        <dbReference type="EMBL" id="RAK31975.1"/>
    </source>
</evidence>
<protein>
    <recommendedName>
        <fullName evidence="4">4-amino-4-deoxy-L-arabinose transferase-like glycosyltransferase</fullName>
    </recommendedName>
</protein>
<feature type="transmembrane region" description="Helical" evidence="1">
    <location>
        <begin position="293"/>
        <end position="310"/>
    </location>
</feature>
<feature type="transmembrane region" description="Helical" evidence="1">
    <location>
        <begin position="495"/>
        <end position="514"/>
    </location>
</feature>
<evidence type="ECO:0000256" key="1">
    <source>
        <dbReference type="SAM" id="Phobius"/>
    </source>
</evidence>
<feature type="transmembrane region" description="Helical" evidence="1">
    <location>
        <begin position="551"/>
        <end position="578"/>
    </location>
</feature>
<feature type="transmembrane region" description="Helical" evidence="1">
    <location>
        <begin position="428"/>
        <end position="449"/>
    </location>
</feature>
<feature type="transmembrane region" description="Helical" evidence="1">
    <location>
        <begin position="254"/>
        <end position="273"/>
    </location>
</feature>
<feature type="transmembrane region" description="Helical" evidence="1">
    <location>
        <begin position="317"/>
        <end position="334"/>
    </location>
</feature>
<feature type="transmembrane region" description="Helical" evidence="1">
    <location>
        <begin position="81"/>
        <end position="101"/>
    </location>
</feature>
<reference evidence="2 3" key="1">
    <citation type="submission" date="2018-06" db="EMBL/GenBank/DDBJ databases">
        <title>Genomic Encyclopedia of Type Strains, Phase III (KMG-III): the genomes of soil and plant-associated and newly described type strains.</title>
        <authorList>
            <person name="Whitman W."/>
        </authorList>
    </citation>
    <scope>NUCLEOTIDE SEQUENCE [LARGE SCALE GENOMIC DNA]</scope>
    <source>
        <strain evidence="2 3">CGMCC 4.7090</strain>
    </source>
</reference>
<feature type="transmembrane region" description="Helical" evidence="1">
    <location>
        <begin position="521"/>
        <end position="539"/>
    </location>
</feature>
<keyword evidence="1" id="KW-1133">Transmembrane helix</keyword>
<feature type="transmembrane region" description="Helical" evidence="1">
    <location>
        <begin position="226"/>
        <end position="247"/>
    </location>
</feature>
<proteinExistence type="predicted"/>
<keyword evidence="3" id="KW-1185">Reference proteome</keyword>
<feature type="transmembrane region" description="Helical" evidence="1">
    <location>
        <begin position="470"/>
        <end position="489"/>
    </location>
</feature>
<dbReference type="Proteomes" id="UP000249341">
    <property type="component" value="Unassembled WGS sequence"/>
</dbReference>
<feature type="transmembrane region" description="Helical" evidence="1">
    <location>
        <begin position="48"/>
        <end position="69"/>
    </location>
</feature>
<feature type="transmembrane region" description="Helical" evidence="1">
    <location>
        <begin position="585"/>
        <end position="604"/>
    </location>
</feature>
<feature type="transmembrane region" description="Helical" evidence="1">
    <location>
        <begin position="21"/>
        <end position="42"/>
    </location>
</feature>
<dbReference type="OrthoDB" id="3855595at2"/>
<feature type="transmembrane region" description="Helical" evidence="1">
    <location>
        <begin position="340"/>
        <end position="356"/>
    </location>
</feature>
<keyword evidence="1" id="KW-0812">Transmembrane</keyword>
<organism evidence="2 3">
    <name type="scientific">Actinoplanes lutulentus</name>
    <dbReference type="NCBI Taxonomy" id="1287878"/>
    <lineage>
        <taxon>Bacteria</taxon>
        <taxon>Bacillati</taxon>
        <taxon>Actinomycetota</taxon>
        <taxon>Actinomycetes</taxon>
        <taxon>Micromonosporales</taxon>
        <taxon>Micromonosporaceae</taxon>
        <taxon>Actinoplanes</taxon>
    </lineage>
</organism>
<gene>
    <name evidence="2" type="ORF">B0I29_114227</name>
</gene>
<sequence>MTTLVERAPTPAVAAKPDRRLWAAVPWLLPAISAFWVLHVNGTPDKQILLYAVYLLLAIVVPGTLVFRAAFGSRGNLPEDLGLGAATGLLVLLVGWALGAATGLQQLLPGWPALVIVLFLAVPGLRRHWRTGVGEPLPIGWSAGMAVVLFLVTLWGAVVFRTTPLPPFTVELYPDLYYHLALVHEMTRTMPFQVPQLAGEVLRYHYLSDADIASASMITGIAPHMVFFRLWLLPIVAIGVMVFAALARSVSGRWWTGPVAATIGFVGQSVTVGNVASPPGIGLPITLLSPSQTYAMPLIGLFVVVAVDALRGRSLRWGWALLPLLAVACAGSKASVLPPLAAGLLLAGVVALLFKRKIPWTTVGLLAAVGFGMAVGLKLFAGGGAGTLQPQFLATLRWFLPYQEIIGTPNDVQWGGLVPDGLETAGTAARWFVAWSLIWWVLVQSPRLVGLFLPPGMRWHRPKQWADDQVPWLLGGIVVAGVLGMWLLWHPSASQIYFFNAVLPICGVLTAWALADRVRAWWVPVAGAVAGGLWEFFAPEVTKPTETTAGAWAWAMAVPMLRTAALVAVVSLIAVLIWRKRAARALPVAIIAAIAAAGAVSAVSRTVETLAEPPVIKARDNVAVTAAEMRAALWLEDNAGENDLVATNVHCMPMSNKQCNARAFWVAGLGGHRTLVESWAYTDRTVAANGVNDLKYFFQPAPDPEVFALNQRVFAKGDPADVARLRDEYGVRWLFADARASKVAITALKASAQVVHQRESVVIYRID</sequence>
<feature type="transmembrane region" description="Helical" evidence="1">
    <location>
        <begin position="107"/>
        <end position="125"/>
    </location>
</feature>
<dbReference type="RefSeq" id="WP_146616899.1">
    <property type="nucleotide sequence ID" value="NZ_JACHWI010000004.1"/>
</dbReference>
<evidence type="ECO:0000313" key="3">
    <source>
        <dbReference type="Proteomes" id="UP000249341"/>
    </source>
</evidence>